<evidence type="ECO:0000259" key="2">
    <source>
        <dbReference type="PROSITE" id="PS50969"/>
    </source>
</evidence>
<dbReference type="Proteomes" id="UP000688137">
    <property type="component" value="Unassembled WGS sequence"/>
</dbReference>
<gene>
    <name evidence="3" type="ORF">PPRIM_AZ9-3.1.T0570211</name>
</gene>
<protein>
    <recommendedName>
        <fullName evidence="2">FCP1 homology domain-containing protein</fullName>
    </recommendedName>
</protein>
<dbReference type="FunFam" id="3.40.50.1000:FF:000121">
    <property type="entry name" value="Uncharacterized protein"/>
    <property type="match status" value="1"/>
</dbReference>
<name>A0A8S1MQA4_PARPR</name>
<keyword evidence="4" id="KW-1185">Reference proteome</keyword>
<dbReference type="InterPro" id="IPR050365">
    <property type="entry name" value="TIM50"/>
</dbReference>
<evidence type="ECO:0000256" key="1">
    <source>
        <dbReference type="SAM" id="MobiDB-lite"/>
    </source>
</evidence>
<dbReference type="EMBL" id="CAJJDM010000058">
    <property type="protein sequence ID" value="CAD8077094.1"/>
    <property type="molecule type" value="Genomic_DNA"/>
</dbReference>
<evidence type="ECO:0000313" key="3">
    <source>
        <dbReference type="EMBL" id="CAD8077094.1"/>
    </source>
</evidence>
<feature type="domain" description="FCP1 homology" evidence="2">
    <location>
        <begin position="290"/>
        <end position="451"/>
    </location>
</feature>
<dbReference type="AlphaFoldDB" id="A0A8S1MQA4"/>
<dbReference type="InterPro" id="IPR004274">
    <property type="entry name" value="FCP1_dom"/>
</dbReference>
<sequence>MQNQNIKSVTSRQEVKPIKANITREQFQTLTKLYNLGRQQNNNVERDRNQQQQQISTQQQQQQQTITPRNNTPQSCRTAQEVFIYSKQKKMKYFLYQKSNLKEQGKIQNNSQVLPKTKNSLHRNFSQLEKSASALLTPLIQTTTTPQSKQKKYNLMSIDQRFPSNQFAQQIAQQLKKKNDTNKKENLKVSLDDFITQVSRPTKTLISPFKQTKSLSPSTRVQSAKPKKQIYYVTSLVEAFKHSFPQTSEQQLFKDHAVQTFNCVGFCTNLKESDQQIIQSKLLNLPPKLNCKYQKTVVFDLDETLIHCNENQSLKADVYLPITFPSGDTVQAGINIRPYAKWILQELSQICEVIVFTASHQCYASQVIQYLDPKNQLLSAQLFRDKCVLSPDGVHIKDLRIFNRDLKDIVLVDNAAYSFGVHLENGIPIIPYYDNKDDKELKTLYDFLVEQVLPAPDCRLVLQSTFRLREFLKYNEPKLAIEKLF</sequence>
<dbReference type="Pfam" id="PF03031">
    <property type="entry name" value="NIF"/>
    <property type="match status" value="1"/>
</dbReference>
<dbReference type="PROSITE" id="PS50969">
    <property type="entry name" value="FCP1"/>
    <property type="match status" value="1"/>
</dbReference>
<dbReference type="InterPro" id="IPR011948">
    <property type="entry name" value="Dullard_phosphatase"/>
</dbReference>
<organism evidence="3 4">
    <name type="scientific">Paramecium primaurelia</name>
    <dbReference type="NCBI Taxonomy" id="5886"/>
    <lineage>
        <taxon>Eukaryota</taxon>
        <taxon>Sar</taxon>
        <taxon>Alveolata</taxon>
        <taxon>Ciliophora</taxon>
        <taxon>Intramacronucleata</taxon>
        <taxon>Oligohymenophorea</taxon>
        <taxon>Peniculida</taxon>
        <taxon>Parameciidae</taxon>
        <taxon>Paramecium</taxon>
    </lineage>
</organism>
<dbReference type="GO" id="GO:0016791">
    <property type="term" value="F:phosphatase activity"/>
    <property type="evidence" value="ECO:0007669"/>
    <property type="project" value="InterPro"/>
</dbReference>
<dbReference type="NCBIfam" id="TIGR02251">
    <property type="entry name" value="HIF-SF_euk"/>
    <property type="match status" value="1"/>
</dbReference>
<accession>A0A8S1MQA4</accession>
<proteinExistence type="predicted"/>
<evidence type="ECO:0000313" key="4">
    <source>
        <dbReference type="Proteomes" id="UP000688137"/>
    </source>
</evidence>
<comment type="caution">
    <text evidence="3">The sequence shown here is derived from an EMBL/GenBank/DDBJ whole genome shotgun (WGS) entry which is preliminary data.</text>
</comment>
<dbReference type="PANTHER" id="PTHR12210">
    <property type="entry name" value="DULLARD PROTEIN PHOSPHATASE"/>
    <property type="match status" value="1"/>
</dbReference>
<dbReference type="OMA" id="NNVERDR"/>
<reference evidence="3" key="1">
    <citation type="submission" date="2021-01" db="EMBL/GenBank/DDBJ databases">
        <authorList>
            <consortium name="Genoscope - CEA"/>
            <person name="William W."/>
        </authorList>
    </citation>
    <scope>NUCLEOTIDE SEQUENCE</scope>
</reference>
<dbReference type="SMART" id="SM00577">
    <property type="entry name" value="CPDc"/>
    <property type="match status" value="1"/>
</dbReference>
<dbReference type="CDD" id="cd07521">
    <property type="entry name" value="HAD_FCP1-like"/>
    <property type="match status" value="1"/>
</dbReference>
<feature type="compositionally biased region" description="Low complexity" evidence="1">
    <location>
        <begin position="50"/>
        <end position="74"/>
    </location>
</feature>
<feature type="region of interest" description="Disordered" evidence="1">
    <location>
        <begin position="45"/>
        <end position="74"/>
    </location>
</feature>